<dbReference type="PANTHER" id="PTHR11575">
    <property type="entry name" value="5'-NUCLEOTIDASE-RELATED"/>
    <property type="match status" value="1"/>
</dbReference>
<dbReference type="GO" id="GO:0016787">
    <property type="term" value="F:hydrolase activity"/>
    <property type="evidence" value="ECO:0007669"/>
    <property type="project" value="UniProtKB-KW"/>
</dbReference>
<accession>A0A2H0LX12</accession>
<dbReference type="Proteomes" id="UP000229641">
    <property type="component" value="Unassembled WGS sequence"/>
</dbReference>
<evidence type="ECO:0008006" key="4">
    <source>
        <dbReference type="Google" id="ProtNLM"/>
    </source>
</evidence>
<reference evidence="2 3" key="1">
    <citation type="submission" date="2017-09" db="EMBL/GenBank/DDBJ databases">
        <title>Depth-based differentiation of microbial function through sediment-hosted aquifers and enrichment of novel symbionts in the deep terrestrial subsurface.</title>
        <authorList>
            <person name="Probst A.J."/>
            <person name="Ladd B."/>
            <person name="Jarett J.K."/>
            <person name="Geller-Mcgrath D.E."/>
            <person name="Sieber C.M."/>
            <person name="Emerson J.B."/>
            <person name="Anantharaman K."/>
            <person name="Thomas B.C."/>
            <person name="Malmstrom R."/>
            <person name="Stieglmeier M."/>
            <person name="Klingl A."/>
            <person name="Woyke T."/>
            <person name="Ryan C.M."/>
            <person name="Banfield J.F."/>
        </authorList>
    </citation>
    <scope>NUCLEOTIDE SEQUENCE [LARGE SCALE GENOMIC DNA]</scope>
    <source>
        <strain evidence="2">CG11_big_fil_rev_8_21_14_0_20_42_13</strain>
    </source>
</reference>
<comment type="caution">
    <text evidence="2">The sequence shown here is derived from an EMBL/GenBank/DDBJ whole genome shotgun (WGS) entry which is preliminary data.</text>
</comment>
<dbReference type="InterPro" id="IPR029052">
    <property type="entry name" value="Metallo-depent_PP-like"/>
</dbReference>
<evidence type="ECO:0000313" key="2">
    <source>
        <dbReference type="EMBL" id="PIQ88902.1"/>
    </source>
</evidence>
<evidence type="ECO:0000313" key="3">
    <source>
        <dbReference type="Proteomes" id="UP000229641"/>
    </source>
</evidence>
<evidence type="ECO:0000256" key="1">
    <source>
        <dbReference type="RuleBase" id="RU362119"/>
    </source>
</evidence>
<dbReference type="InterPro" id="IPR006179">
    <property type="entry name" value="5_nucleotidase/apyrase"/>
</dbReference>
<keyword evidence="1" id="KW-0547">Nucleotide-binding</keyword>
<dbReference type="PRINTS" id="PR01607">
    <property type="entry name" value="APYRASEFAMLY"/>
</dbReference>
<dbReference type="EMBL" id="PCWA01000084">
    <property type="protein sequence ID" value="PIQ88902.1"/>
    <property type="molecule type" value="Genomic_DNA"/>
</dbReference>
<dbReference type="PANTHER" id="PTHR11575:SF24">
    <property type="entry name" value="5'-NUCLEOTIDASE"/>
    <property type="match status" value="1"/>
</dbReference>
<comment type="similarity">
    <text evidence="1">Belongs to the 5'-nucleotidase family.</text>
</comment>
<dbReference type="GO" id="GO:0000166">
    <property type="term" value="F:nucleotide binding"/>
    <property type="evidence" value="ECO:0007669"/>
    <property type="project" value="UniProtKB-KW"/>
</dbReference>
<dbReference type="Gene3D" id="3.60.21.10">
    <property type="match status" value="1"/>
</dbReference>
<name>A0A2H0LX12_9BACT</name>
<keyword evidence="1" id="KW-0378">Hydrolase</keyword>
<dbReference type="SUPFAM" id="SSF56300">
    <property type="entry name" value="Metallo-dependent phosphatases"/>
    <property type="match status" value="1"/>
</dbReference>
<proteinExistence type="inferred from homology"/>
<dbReference type="GO" id="GO:0009166">
    <property type="term" value="P:nucleotide catabolic process"/>
    <property type="evidence" value="ECO:0007669"/>
    <property type="project" value="InterPro"/>
</dbReference>
<dbReference type="AlphaFoldDB" id="A0A2H0LX12"/>
<sequence>MKNLKSKIKNIKMLKIFFILACFVYSFSYADTERLTVLYTGETHSMLYACGSCPLNISGGLAKRATKIKELRKANPNILLVDSGGVFAGGLLDEYTQSVELDKQRTLVNLDAMKLMGYDAVAVGDEEFNFGEDFLKEAAKTKGINFLSSNIENGYLMNHALIKKGNIKVGMVALSNYDVKRKISDIKYTEPQAALEETIGALKQDGADIIVVLSHLGEDEDLGLIRNVYGIDVLVTGHKLSSDPGHNDKIGQTIILRPGWQGRKLGKAELEIKDGRIISYNIDDITIGNEIKDDKEALSVLPECFSSADCRKKGFSGTCNDSGTLSAKCEFKEPEKISILIISPKKCASCKLEQAEKYFKDTFWNVDISRVYYETKKGRDLVKDLGVEMLPAYLFGREVEKNANFNSFRKFLVPKGDKYLLDPSVLGVSFFVGREKKEKTLDLFVSLYDKNTAALLDMMKDFLSDKEHKNINFKLHFIALQPSEENIITPYGLPEVEEDLRSVCVMAKYPDKYWDYLSCRAKNIQSSWWDDCLNSCGMNINLIKSCSASIEGKGLFMENIALGIELQISSFGTFLVDNQEVFSIIKAPEKSELEKMLK</sequence>
<organism evidence="2 3">
    <name type="scientific">Candidatus Ghiorseimicrobium undicola</name>
    <dbReference type="NCBI Taxonomy" id="1974746"/>
    <lineage>
        <taxon>Bacteria</taxon>
        <taxon>Pseudomonadati</taxon>
        <taxon>Candidatus Omnitrophota</taxon>
        <taxon>Candidatus Ghiorseimicrobium</taxon>
    </lineage>
</organism>
<protein>
    <recommendedName>
        <fullName evidence="4">Bifunctional metallophosphatase/5'-nucleotidase</fullName>
    </recommendedName>
</protein>
<gene>
    <name evidence="2" type="ORF">COV72_06395</name>
</gene>